<accession>A0ABS2R2M9</accession>
<keyword evidence="3 6" id="KW-0812">Transmembrane</keyword>
<evidence type="ECO:0000256" key="5">
    <source>
        <dbReference type="ARBA" id="ARBA00023136"/>
    </source>
</evidence>
<evidence type="ECO:0000256" key="4">
    <source>
        <dbReference type="ARBA" id="ARBA00022989"/>
    </source>
</evidence>
<comment type="similarity">
    <text evidence="2">Belongs to the DsbD family.</text>
</comment>
<feature type="domain" description="Cytochrome C biogenesis protein transmembrane" evidence="7">
    <location>
        <begin position="5"/>
        <end position="213"/>
    </location>
</feature>
<feature type="transmembrane region" description="Helical" evidence="6">
    <location>
        <begin position="53"/>
        <end position="78"/>
    </location>
</feature>
<dbReference type="InterPro" id="IPR051790">
    <property type="entry name" value="Cytochrome_c-biogenesis_DsbD"/>
</dbReference>
<sequence length="235" mass="25866">MQQINLFLAFGAGFLSFISPCSLPLYPAFLSYLTGMSVSELKSDQGVFKKKAFIHTLLFLLGFSIIFLVIGFSSTLLADFFIKFKDLMRQVGAIVLVFFGLVLAGVLNFNFLNMDKKIQFQNRPAGYVGSVLIGLAFAAGWTPCTGPILVGVATLVAQDPGKGLFYMGAYVLGFSIPFILMSLFMDKMTFLKRNGQRFMKIGGILMVIVGILLFFDWMTVIISLLLPLFGGFTGF</sequence>
<dbReference type="Pfam" id="PF02683">
    <property type="entry name" value="DsbD_TM"/>
    <property type="match status" value="1"/>
</dbReference>
<feature type="transmembrane region" description="Helical" evidence="6">
    <location>
        <begin position="90"/>
        <end position="112"/>
    </location>
</feature>
<feature type="transmembrane region" description="Helical" evidence="6">
    <location>
        <begin position="204"/>
        <end position="229"/>
    </location>
</feature>
<gene>
    <name evidence="8" type="ORF">JOC94_000804</name>
</gene>
<feature type="transmembrane region" description="Helical" evidence="6">
    <location>
        <begin position="163"/>
        <end position="184"/>
    </location>
</feature>
<feature type="transmembrane region" description="Helical" evidence="6">
    <location>
        <begin position="6"/>
        <end position="33"/>
    </location>
</feature>
<dbReference type="Proteomes" id="UP000823485">
    <property type="component" value="Unassembled WGS sequence"/>
</dbReference>
<name>A0ABS2R2M9_9BACI</name>
<keyword evidence="5 6" id="KW-0472">Membrane</keyword>
<comment type="caution">
    <text evidence="8">The sequence shown here is derived from an EMBL/GenBank/DDBJ whole genome shotgun (WGS) entry which is preliminary data.</text>
</comment>
<evidence type="ECO:0000256" key="1">
    <source>
        <dbReference type="ARBA" id="ARBA00004141"/>
    </source>
</evidence>
<dbReference type="PANTHER" id="PTHR31272">
    <property type="entry name" value="CYTOCHROME C-TYPE BIOGENESIS PROTEIN HI_1454-RELATED"/>
    <property type="match status" value="1"/>
</dbReference>
<reference evidence="8 9" key="1">
    <citation type="submission" date="2021-01" db="EMBL/GenBank/DDBJ databases">
        <title>Genomic Encyclopedia of Type Strains, Phase IV (KMG-IV): sequencing the most valuable type-strain genomes for metagenomic binning, comparative biology and taxonomic classification.</title>
        <authorList>
            <person name="Goeker M."/>
        </authorList>
    </citation>
    <scope>NUCLEOTIDE SEQUENCE [LARGE SCALE GENOMIC DNA]</scope>
    <source>
        <strain evidence="8 9">DSM 105453</strain>
    </source>
</reference>
<dbReference type="RefSeq" id="WP_077112911.1">
    <property type="nucleotide sequence ID" value="NZ_JAFBFH010000004.1"/>
</dbReference>
<dbReference type="InterPro" id="IPR003834">
    <property type="entry name" value="Cyt_c_assmbl_TM_dom"/>
</dbReference>
<keyword evidence="9" id="KW-1185">Reference proteome</keyword>
<dbReference type="PANTHER" id="PTHR31272:SF4">
    <property type="entry name" value="CYTOCHROME C-TYPE BIOGENESIS PROTEIN HI_1454-RELATED"/>
    <property type="match status" value="1"/>
</dbReference>
<keyword evidence="4 6" id="KW-1133">Transmembrane helix</keyword>
<organism evidence="8 9">
    <name type="scientific">Siminovitchia thermophila</name>
    <dbReference type="NCBI Taxonomy" id="1245522"/>
    <lineage>
        <taxon>Bacteria</taxon>
        <taxon>Bacillati</taxon>
        <taxon>Bacillota</taxon>
        <taxon>Bacilli</taxon>
        <taxon>Bacillales</taxon>
        <taxon>Bacillaceae</taxon>
        <taxon>Siminovitchia</taxon>
    </lineage>
</organism>
<evidence type="ECO:0000313" key="9">
    <source>
        <dbReference type="Proteomes" id="UP000823485"/>
    </source>
</evidence>
<evidence type="ECO:0000256" key="6">
    <source>
        <dbReference type="SAM" id="Phobius"/>
    </source>
</evidence>
<evidence type="ECO:0000313" key="8">
    <source>
        <dbReference type="EMBL" id="MBM7713834.1"/>
    </source>
</evidence>
<protein>
    <submittedName>
        <fullName evidence="8">Cytochrome c-type biogenesis protein</fullName>
    </submittedName>
</protein>
<dbReference type="EMBL" id="JAFBFH010000004">
    <property type="protein sequence ID" value="MBM7713834.1"/>
    <property type="molecule type" value="Genomic_DNA"/>
</dbReference>
<evidence type="ECO:0000256" key="2">
    <source>
        <dbReference type="ARBA" id="ARBA00006143"/>
    </source>
</evidence>
<proteinExistence type="inferred from homology"/>
<evidence type="ECO:0000259" key="7">
    <source>
        <dbReference type="Pfam" id="PF02683"/>
    </source>
</evidence>
<comment type="subcellular location">
    <subcellularLocation>
        <location evidence="1">Membrane</location>
        <topology evidence="1">Multi-pass membrane protein</topology>
    </subcellularLocation>
</comment>
<evidence type="ECO:0000256" key="3">
    <source>
        <dbReference type="ARBA" id="ARBA00022692"/>
    </source>
</evidence>